<proteinExistence type="predicted"/>
<dbReference type="EMBL" id="HBGZ01002512">
    <property type="protein sequence ID" value="CAD9574607.1"/>
    <property type="molecule type" value="Transcribed_RNA"/>
</dbReference>
<dbReference type="AlphaFoldDB" id="A0A6U3SYT1"/>
<sequence length="713" mass="77870">MAATSTPADLRLLMTTTTLRNQPSLYGLGNDDGDVEVLFCPEVVSSLPGQTASIHNSKLVAFHGEIIAGTATTSEITTNTHLALTPLQSCPTAADFVAYVQAEPAGTTGRLLMDPVDATAATVPAETRQRKLFPIPFGQAPSFLRRQGRDTKKVDVRIFFASLYPLLQTSGKENDCIPMINAFRQLGTRTIVGGTSSHMDTSAPPGLSRCPILLGRRLEVLHSFLPGLDPSNNQPPASSNVVREMELSRQQGFNFEKARREEREEEKLNKIRNKCGGTPALKALLQLCEVIATDQLTPTMQSILTADESQWDGILQAAFDELLVGERIKTKMVLANGLAKAIVRGDWATNTPGDLAGGSIANLFQVYQDQHTVRSANQLKGVARTGQVTMSVTELQTLIGLKVHLPFPTRTKQFIVVCKLLLQLVQGSNGSLFKFIEAHLKSYLANDDDFASQELLSPTDGPLRGVYHLMVLNNAMYSWTANVRMGNTPPALNPDWIFEQIDNQRPWQPMMNKNTRQDYHLDLFAAVVLKSNQGGGLTNPAAPHGVQTDLLRNQEEQTMGQEEHMPMNFANRDAASIVSHITTATRGRPNTAAGAIPLRVPIVAPGAPAGRERDPNPNHNNRLFQKFADMFQVSCGGLKKRIKDGSVPEVVESKVKQGGRPKGRMCLAFHVRGGCSKNCNNLYDHVAYSDAEYESSGLVGWCNENWKAPGAAE</sequence>
<organism evidence="1">
    <name type="scientific">Skeletonema marinoi</name>
    <dbReference type="NCBI Taxonomy" id="267567"/>
    <lineage>
        <taxon>Eukaryota</taxon>
        <taxon>Sar</taxon>
        <taxon>Stramenopiles</taxon>
        <taxon>Ochrophyta</taxon>
        <taxon>Bacillariophyta</taxon>
        <taxon>Coscinodiscophyceae</taxon>
        <taxon>Thalassiosirophycidae</taxon>
        <taxon>Thalassiosirales</taxon>
        <taxon>Skeletonemataceae</taxon>
        <taxon>Skeletonema</taxon>
        <taxon>Skeletonema marinoi-dohrnii complex</taxon>
    </lineage>
</organism>
<dbReference type="EMBL" id="HBGZ01002510">
    <property type="protein sequence ID" value="CAD9574589.1"/>
    <property type="molecule type" value="Transcribed_RNA"/>
</dbReference>
<gene>
    <name evidence="1" type="ORF">SMAR0320_LOCUS1731</name>
    <name evidence="2" type="ORF">SMAR0320_LOCUS1733</name>
</gene>
<evidence type="ECO:0000313" key="2">
    <source>
        <dbReference type="EMBL" id="CAD9574607.1"/>
    </source>
</evidence>
<evidence type="ECO:0000313" key="1">
    <source>
        <dbReference type="EMBL" id="CAD9574589.1"/>
    </source>
</evidence>
<name>A0A6U3SYT1_9STRA</name>
<accession>A0A6U3SYT1</accession>
<reference evidence="1" key="1">
    <citation type="submission" date="2021-01" db="EMBL/GenBank/DDBJ databases">
        <authorList>
            <person name="Corre E."/>
            <person name="Pelletier E."/>
            <person name="Niang G."/>
            <person name="Scheremetjew M."/>
            <person name="Finn R."/>
            <person name="Kale V."/>
            <person name="Holt S."/>
            <person name="Cochrane G."/>
            <person name="Meng A."/>
            <person name="Brown T."/>
            <person name="Cohen L."/>
        </authorList>
    </citation>
    <scope>NUCLEOTIDE SEQUENCE</scope>
    <source>
        <strain evidence="1">SM1012Den-03</strain>
    </source>
</reference>
<protein>
    <submittedName>
        <fullName evidence="1">Uncharacterized protein</fullName>
    </submittedName>
</protein>